<proteinExistence type="predicted"/>
<protein>
    <submittedName>
        <fullName evidence="2">Glycosyltransferase family 2 protein</fullName>
    </submittedName>
</protein>
<dbReference type="Gene3D" id="3.90.550.10">
    <property type="entry name" value="Spore Coat Polysaccharide Biosynthesis Protein SpsA, Chain A"/>
    <property type="match status" value="2"/>
</dbReference>
<dbReference type="PANTHER" id="PTHR43179">
    <property type="entry name" value="RHAMNOSYLTRANSFERASE WBBL"/>
    <property type="match status" value="1"/>
</dbReference>
<evidence type="ECO:0000313" key="3">
    <source>
        <dbReference type="Proteomes" id="UP000585665"/>
    </source>
</evidence>
<dbReference type="EMBL" id="JABXXR010000016">
    <property type="protein sequence ID" value="NVN39771.1"/>
    <property type="molecule type" value="Genomic_DNA"/>
</dbReference>
<name>A0A850PF85_9PROT</name>
<dbReference type="CDD" id="cd04186">
    <property type="entry name" value="GT_2_like_c"/>
    <property type="match status" value="1"/>
</dbReference>
<dbReference type="CDD" id="cd04184">
    <property type="entry name" value="GT2_RfbC_Mx_like"/>
    <property type="match status" value="1"/>
</dbReference>
<evidence type="ECO:0000313" key="2">
    <source>
        <dbReference type="EMBL" id="NVN39771.1"/>
    </source>
</evidence>
<dbReference type="AlphaFoldDB" id="A0A850PF85"/>
<feature type="domain" description="Glycosyltransferase 2-like" evidence="1">
    <location>
        <begin position="297"/>
        <end position="433"/>
    </location>
</feature>
<keyword evidence="2" id="KW-0808">Transferase</keyword>
<accession>A0A850PF85</accession>
<dbReference type="Pfam" id="PF00535">
    <property type="entry name" value="Glycos_transf_2"/>
    <property type="match status" value="2"/>
</dbReference>
<evidence type="ECO:0000259" key="1">
    <source>
        <dbReference type="Pfam" id="PF00535"/>
    </source>
</evidence>
<dbReference type="InterPro" id="IPR001173">
    <property type="entry name" value="Glyco_trans_2-like"/>
</dbReference>
<dbReference type="PANTHER" id="PTHR43179:SF7">
    <property type="entry name" value="RHAMNOSYLTRANSFERASE WBBL"/>
    <property type="match status" value="1"/>
</dbReference>
<organism evidence="2 3">
    <name type="scientific">Ameyamaea chiangmaiensis</name>
    <dbReference type="NCBI Taxonomy" id="442969"/>
    <lineage>
        <taxon>Bacteria</taxon>
        <taxon>Pseudomonadati</taxon>
        <taxon>Pseudomonadota</taxon>
        <taxon>Alphaproteobacteria</taxon>
        <taxon>Acetobacterales</taxon>
        <taxon>Acetobacteraceae</taxon>
        <taxon>Ameyamaea</taxon>
    </lineage>
</organism>
<comment type="caution">
    <text evidence="2">The sequence shown here is derived from an EMBL/GenBank/DDBJ whole genome shotgun (WGS) entry which is preliminary data.</text>
</comment>
<dbReference type="InterPro" id="IPR029044">
    <property type="entry name" value="Nucleotide-diphossugar_trans"/>
</dbReference>
<dbReference type="GO" id="GO:0016757">
    <property type="term" value="F:glycosyltransferase activity"/>
    <property type="evidence" value="ECO:0007669"/>
    <property type="project" value="UniProtKB-KW"/>
</dbReference>
<reference evidence="2 3" key="1">
    <citation type="submission" date="2020-06" db="EMBL/GenBank/DDBJ databases">
        <title>Description of novel acetic acid bacteria.</title>
        <authorList>
            <person name="Sombolestani A."/>
        </authorList>
    </citation>
    <scope>NUCLEOTIDE SEQUENCE [LARGE SCALE GENOMIC DNA]</scope>
    <source>
        <strain evidence="2 3">LMG 27010</strain>
    </source>
</reference>
<sequence length="845" mass="94439">MPLSNRFTGHFDGLVDGMARGWAIDGLHHTTPTWLHVLIDGQEVGRIECNAPRNDVQEAGGLQTNRVGFEFALPDTFVDGQPHTLSLRFPDRLPLPMELTSDGTPSATEITFTVRTVYQFNSYVDGYKHGALRGWVQRINPRTGERTGGCEIAVTMDGVRFTQCRADRYRGDVAAAVGGDPNCGFEIRIPPQRKRTGQVTFRFTVVPDDVELDGGPIVTSIVEDALEGKLLDLTSTVERLHREIKTLRSALVDLLPTPGFTLGDYDRWARQYYPALRERVAAERALRGPSYNEPLVSVICPTYKPEMPDFTAAVDSVLNQTYRNWELLIVDDGGKCPATAARIKAYSEQDSRIRPITLKKNVGIAGATNAGIEAAKGEWIAFFDHDDLLVDVALEVMIARAKASHAEVLYSDEDKIDQAGYFLEPNLKPDFNYRYLLGCNYICHLLVVRRDVLDRTGALATRYDGAQDHDLILRLTETVPHDRILHVPEVLYHWRKTANSTAVRVDNKTYAIDSGIRAVGDHLKRLGHKAKVSSIRGLTLYHVGWAPDPRASVTIIIPFKDQIETTRECVERVLTKTKHKKFDVILVDNWSVTQEARDFCALIERDPRVSVLRVEEDFNFSRLNNLAAVRSTSDFLFFMNNDLFVDDPNWLSIVIAEAQSDPNIAAVGGKFFYPNGMIQHVGVAVGPAGIAAHVHRGLPDGDYGYIGRAVLSHDVTAVTAAGMLVRRACFEAVGGFDEKSLTVAYNDVDLCLKLRSKGWRIIQCNEFTAVHHESLSRGSDDRPEHEARFFRETQALLDRWGQTDLFRRDPAYSPHFTVDLQTFYDLTPPVRAAAAADIEMTRATS</sequence>
<keyword evidence="3" id="KW-1185">Reference proteome</keyword>
<feature type="domain" description="Glycosyltransferase 2-like" evidence="1">
    <location>
        <begin position="554"/>
        <end position="672"/>
    </location>
</feature>
<dbReference type="RefSeq" id="WP_176612756.1">
    <property type="nucleotide sequence ID" value="NZ_JABXXR010000016.1"/>
</dbReference>
<gene>
    <name evidence="2" type="ORF">HUK82_04215</name>
</gene>
<dbReference type="SUPFAM" id="SSF53448">
    <property type="entry name" value="Nucleotide-diphospho-sugar transferases"/>
    <property type="match status" value="2"/>
</dbReference>
<dbReference type="Proteomes" id="UP000585665">
    <property type="component" value="Unassembled WGS sequence"/>
</dbReference>